<dbReference type="Gene3D" id="3.40.50.410">
    <property type="entry name" value="von Willebrand factor, type A domain"/>
    <property type="match status" value="1"/>
</dbReference>
<protein>
    <submittedName>
        <fullName evidence="3">von Willebrand factor A domain-containing protein 3B</fullName>
    </submittedName>
</protein>
<comment type="caution">
    <text evidence="3">The sequence shown here is derived from an EMBL/GenBank/DDBJ whole genome shotgun (WGS) entry which is preliminary data.</text>
</comment>
<dbReference type="Pfam" id="PF13768">
    <property type="entry name" value="VWA_3"/>
    <property type="match status" value="1"/>
</dbReference>
<evidence type="ECO:0000313" key="3">
    <source>
        <dbReference type="EMBL" id="KAF1479715.1"/>
    </source>
</evidence>
<dbReference type="InterPro" id="IPR002035">
    <property type="entry name" value="VWF_A"/>
</dbReference>
<feature type="compositionally biased region" description="Low complexity" evidence="1">
    <location>
        <begin position="255"/>
        <end position="272"/>
    </location>
</feature>
<dbReference type="InterPro" id="IPR036465">
    <property type="entry name" value="vWFA_dom_sf"/>
</dbReference>
<gene>
    <name evidence="3" type="primary">VWA3B_1</name>
    <name evidence="3" type="ORF">FQV18_0000168</name>
</gene>
<accession>A0A8S9EGM9</accession>
<feature type="region of interest" description="Disordered" evidence="1">
    <location>
        <begin position="248"/>
        <end position="278"/>
    </location>
</feature>
<evidence type="ECO:0000313" key="4">
    <source>
        <dbReference type="Proteomes" id="UP000818537"/>
    </source>
</evidence>
<sequence>WLQQGSRGLFGSVFEDDVYILIDTSQSMKNKLPLVKEKICQLIQEQLRHKKRFNFVKFSAQAVAWQEKLAEVNEENLQDAWLWIKGLEAGSSTNTLKALQIALADTGTQAIYLLTDGRPDQPPTIILAQVQLHRKIPIHTVSFNCDDMEANKFLYQLSTETEGRFHYYNIYLTDPDAAEFIVSEDIHLLKREIEQGERDLEKVKTFHAECLMMDYYNGENDPENKYSALRKSMVAVLLAPLLTSPRTENSTISWSLSPRRPPTTTSPTSPSLFVNSRSSKAPPLAGSLTSCVRKLSSTHSRNLLEHFLSAILYFQQTSGNHLKLLKFISTLCYILQSLFSSSLDMSSALWLKTHGLVARRLTIMDALAPTAVPHGTKYIPVLDKHVVSKVFDEMLPLAHVSNDKKRITLVNPQAVNLDAYKEKLKQAIKSYERQELHSLKNCFAFFNRHLNLVIWRALSQEEKDKFKGDGPVQYMQHKEALLEALENLGWPISYEDVILLEDEILAALTYIQQASDLQEAVKKESEKSSESHISNNKKVSKKRQKGQVLVTHKSQKVIARSDVTGFYYPGTVIKNISSTCALVDFNSGETWIVPVKFAIPVGGAMPCPYLQVGDYVFARTGTQAGNEYYAPAIVIATPKRVEADDKLYTVLLFNNRKEHCVRSGLIKISQTKYAFSCRYIR</sequence>
<dbReference type="SUPFAM" id="SSF53300">
    <property type="entry name" value="vWA-like"/>
    <property type="match status" value="1"/>
</dbReference>
<dbReference type="InterPro" id="IPR032770">
    <property type="entry name" value="DUF4537"/>
</dbReference>
<dbReference type="SMART" id="SM00327">
    <property type="entry name" value="VWA"/>
    <property type="match status" value="1"/>
</dbReference>
<dbReference type="PROSITE" id="PS50234">
    <property type="entry name" value="VWFA"/>
    <property type="match status" value="1"/>
</dbReference>
<feature type="non-terminal residue" evidence="3">
    <location>
        <position position="681"/>
    </location>
</feature>
<dbReference type="AlphaFoldDB" id="A0A8S9EGM9"/>
<reference evidence="3" key="1">
    <citation type="journal article" date="2019" name="Gigascience">
        <title>High-coverage genomes to elucidate the evolution of penguins.</title>
        <authorList>
            <person name="Pan H."/>
            <person name="Cole T.L."/>
            <person name="Bi X."/>
            <person name="Fang M."/>
            <person name="Zhou C."/>
            <person name="Yang Z."/>
            <person name="Ksepka D.T."/>
            <person name="Hart T."/>
            <person name="Bouzat J.L."/>
            <person name="Argilla L.S."/>
            <person name="Bertelsen M.F."/>
            <person name="Boersma P.D."/>
            <person name="Bost C.A."/>
            <person name="Cherel Y."/>
            <person name="Dann P."/>
            <person name="Fiddaman S.R."/>
            <person name="Howard P."/>
            <person name="Labuschagne K."/>
            <person name="Mattern T."/>
            <person name="Miller G."/>
            <person name="Parker P."/>
            <person name="Phillips R.A."/>
            <person name="Quillfeldt P."/>
            <person name="Ryan P.G."/>
            <person name="Taylor H."/>
            <person name="Thompson D.R."/>
            <person name="Young M.J."/>
            <person name="Ellegaard M.R."/>
            <person name="Gilbert M.T.P."/>
            <person name="Sinding M.S."/>
            <person name="Pacheco G."/>
            <person name="Shepherd L.D."/>
            <person name="Tennyson A.J.D."/>
            <person name="Grosser S."/>
            <person name="Kay E."/>
            <person name="Nupen L.J."/>
            <person name="Ellenberg U."/>
            <person name="Houston D.M."/>
            <person name="Reeve A.H."/>
            <person name="Johnson K."/>
            <person name="Masello J.F."/>
            <person name="Stracke T."/>
            <person name="McKinlay B."/>
            <person name="Borboroglu P.G."/>
            <person name="Zhang D.X."/>
            <person name="Zhang G."/>
        </authorList>
    </citation>
    <scope>NUCLEOTIDE SEQUENCE</scope>
    <source>
        <strain evidence="3">10/9/18-1</strain>
    </source>
</reference>
<feature type="non-terminal residue" evidence="3">
    <location>
        <position position="1"/>
    </location>
</feature>
<dbReference type="CDD" id="cd00198">
    <property type="entry name" value="vWFA"/>
    <property type="match status" value="1"/>
</dbReference>
<evidence type="ECO:0000256" key="1">
    <source>
        <dbReference type="SAM" id="MobiDB-lite"/>
    </source>
</evidence>
<dbReference type="Pfam" id="PF15057">
    <property type="entry name" value="DUF4537"/>
    <property type="match status" value="1"/>
</dbReference>
<feature type="domain" description="VWFA" evidence="2">
    <location>
        <begin position="17"/>
        <end position="193"/>
    </location>
</feature>
<feature type="region of interest" description="Disordered" evidence="1">
    <location>
        <begin position="522"/>
        <end position="546"/>
    </location>
</feature>
<dbReference type="PANTHER" id="PTHR46785">
    <property type="entry name" value="VON WILLEBRAND FACTOR A DOMAIN-CONTAINING PROTEIN 3B"/>
    <property type="match status" value="1"/>
</dbReference>
<proteinExistence type="predicted"/>
<name>A0A8S9EGM9_EUDMI</name>
<evidence type="ECO:0000259" key="2">
    <source>
        <dbReference type="PROSITE" id="PS50234"/>
    </source>
</evidence>
<dbReference type="Proteomes" id="UP000818537">
    <property type="component" value="Unassembled WGS sequence"/>
</dbReference>
<dbReference type="EMBL" id="VULB01011471">
    <property type="protein sequence ID" value="KAF1479715.1"/>
    <property type="molecule type" value="Genomic_DNA"/>
</dbReference>
<organism evidence="3 4">
    <name type="scientific">Eudyptula minor novaehollandiae</name>
    <name type="common">Australian little penguin</name>
    <dbReference type="NCBI Taxonomy" id="2052820"/>
    <lineage>
        <taxon>Eukaryota</taxon>
        <taxon>Metazoa</taxon>
        <taxon>Chordata</taxon>
        <taxon>Craniata</taxon>
        <taxon>Vertebrata</taxon>
        <taxon>Euteleostomi</taxon>
        <taxon>Archelosauria</taxon>
        <taxon>Archosauria</taxon>
        <taxon>Dinosauria</taxon>
        <taxon>Saurischia</taxon>
        <taxon>Theropoda</taxon>
        <taxon>Coelurosauria</taxon>
        <taxon>Aves</taxon>
        <taxon>Neognathae</taxon>
        <taxon>Neoaves</taxon>
        <taxon>Aequornithes</taxon>
        <taxon>Sphenisciformes</taxon>
        <taxon>Spheniscidae</taxon>
        <taxon>Eudyptula</taxon>
    </lineage>
</organism>
<dbReference type="PANTHER" id="PTHR46785:SF1">
    <property type="entry name" value="VON WILLEBRAND FACTOR A DOMAIN-CONTAINING PROTEIN 3B"/>
    <property type="match status" value="1"/>
</dbReference>